<dbReference type="InterPro" id="IPR050659">
    <property type="entry name" value="Peptidase_M24B"/>
</dbReference>
<comment type="caution">
    <text evidence="5">The sequence shown here is derived from an EMBL/GenBank/DDBJ whole genome shotgun (WGS) entry which is preliminary data.</text>
</comment>
<evidence type="ECO:0000259" key="4">
    <source>
        <dbReference type="Pfam" id="PF01321"/>
    </source>
</evidence>
<dbReference type="RefSeq" id="WP_377928171.1">
    <property type="nucleotide sequence ID" value="NZ_JBHUEM010000014.1"/>
</dbReference>
<dbReference type="SUPFAM" id="SSF53092">
    <property type="entry name" value="Creatinase/prolidase N-terminal domain"/>
    <property type="match status" value="1"/>
</dbReference>
<accession>A0ABW4LP79</accession>
<evidence type="ECO:0000256" key="2">
    <source>
        <dbReference type="ARBA" id="ARBA00022801"/>
    </source>
</evidence>
<dbReference type="InterPro" id="IPR029149">
    <property type="entry name" value="Creatin/AminoP/Spt16_N"/>
</dbReference>
<dbReference type="InterPro" id="IPR000994">
    <property type="entry name" value="Pept_M24"/>
</dbReference>
<keyword evidence="2" id="KW-0378">Hydrolase</keyword>
<dbReference type="Pfam" id="PF00557">
    <property type="entry name" value="Peptidase_M24"/>
    <property type="match status" value="1"/>
</dbReference>
<proteinExistence type="predicted"/>
<sequence>MQQSRIEKLRTKMKECGLDAVFVSSIENRYYFSNFRGSAGNLFITAEKAMLLTDFRYVDQAKEDANLYEVIDHNRDLFGHVKQLAENLHVNKLGLEYEFISAEDYLSLRDLLGNVQFETVDSIFYDIRMIKDDEEIRYLEEAVSYCDGAFEHILTFIKPGMTEKEVGLELEFFMRKAGAEGIKANHVIASGERSSLPHGQATDRVIQVGDFVKMDIGAKVRGYYSDFTRTVVVGEPSMKQLEIYGIVHRAQLAALDAIGPGKVCSELDEVARSIIRDAGYGDNFGHSLGHSIGLAVHEKPAMRHTDHTILQPGMVMTVEPGIYIPGFGGVRIEDFVVITEDGYRNLTKATKDLQVLSV</sequence>
<evidence type="ECO:0000259" key="3">
    <source>
        <dbReference type="Pfam" id="PF00557"/>
    </source>
</evidence>
<evidence type="ECO:0000256" key="1">
    <source>
        <dbReference type="ARBA" id="ARBA00022723"/>
    </source>
</evidence>
<dbReference type="EMBL" id="JBHUEM010000014">
    <property type="protein sequence ID" value="MFD1736980.1"/>
    <property type="molecule type" value="Genomic_DNA"/>
</dbReference>
<dbReference type="PANTHER" id="PTHR46112:SF3">
    <property type="entry name" value="AMINOPEPTIDASE YPDF"/>
    <property type="match status" value="1"/>
</dbReference>
<dbReference type="InterPro" id="IPR001131">
    <property type="entry name" value="Peptidase_M24B_aminopep-P_CS"/>
</dbReference>
<evidence type="ECO:0000313" key="6">
    <source>
        <dbReference type="Proteomes" id="UP001597214"/>
    </source>
</evidence>
<dbReference type="PRINTS" id="PR00599">
    <property type="entry name" value="MAPEPTIDASE"/>
</dbReference>
<keyword evidence="1" id="KW-0479">Metal-binding</keyword>
<dbReference type="PROSITE" id="PS00491">
    <property type="entry name" value="PROLINE_PEPTIDASE"/>
    <property type="match status" value="1"/>
</dbReference>
<feature type="domain" description="Creatinase N-terminal" evidence="4">
    <location>
        <begin position="5"/>
        <end position="130"/>
    </location>
</feature>
<reference evidence="6" key="1">
    <citation type="journal article" date="2019" name="Int. J. Syst. Evol. Microbiol.">
        <title>The Global Catalogue of Microorganisms (GCM) 10K type strain sequencing project: providing services to taxonomists for standard genome sequencing and annotation.</title>
        <authorList>
            <consortium name="The Broad Institute Genomics Platform"/>
            <consortium name="The Broad Institute Genome Sequencing Center for Infectious Disease"/>
            <person name="Wu L."/>
            <person name="Ma J."/>
        </authorList>
    </citation>
    <scope>NUCLEOTIDE SEQUENCE [LARGE SCALE GENOMIC DNA]</scope>
    <source>
        <strain evidence="6">CCUG 49339</strain>
    </source>
</reference>
<dbReference type="Gene3D" id="3.90.230.10">
    <property type="entry name" value="Creatinase/methionine aminopeptidase superfamily"/>
    <property type="match status" value="1"/>
</dbReference>
<dbReference type="InterPro" id="IPR000587">
    <property type="entry name" value="Creatinase_N"/>
</dbReference>
<evidence type="ECO:0000313" key="5">
    <source>
        <dbReference type="EMBL" id="MFD1736980.1"/>
    </source>
</evidence>
<dbReference type="SUPFAM" id="SSF55920">
    <property type="entry name" value="Creatinase/aminopeptidase"/>
    <property type="match status" value="1"/>
</dbReference>
<organism evidence="5 6">
    <name type="scientific">Bacillus salitolerans</name>
    <dbReference type="NCBI Taxonomy" id="1437434"/>
    <lineage>
        <taxon>Bacteria</taxon>
        <taxon>Bacillati</taxon>
        <taxon>Bacillota</taxon>
        <taxon>Bacilli</taxon>
        <taxon>Bacillales</taxon>
        <taxon>Bacillaceae</taxon>
        <taxon>Bacillus</taxon>
    </lineage>
</organism>
<dbReference type="Proteomes" id="UP001597214">
    <property type="component" value="Unassembled WGS sequence"/>
</dbReference>
<dbReference type="Pfam" id="PF01321">
    <property type="entry name" value="Creatinase_N"/>
    <property type="match status" value="1"/>
</dbReference>
<dbReference type="Gene3D" id="3.40.350.10">
    <property type="entry name" value="Creatinase/prolidase N-terminal domain"/>
    <property type="match status" value="1"/>
</dbReference>
<protein>
    <submittedName>
        <fullName evidence="5">M24 family metallopeptidase</fullName>
    </submittedName>
</protein>
<name>A0ABW4LP79_9BACI</name>
<keyword evidence="6" id="KW-1185">Reference proteome</keyword>
<dbReference type="InterPro" id="IPR001714">
    <property type="entry name" value="Pept_M24_MAP"/>
</dbReference>
<dbReference type="InterPro" id="IPR036005">
    <property type="entry name" value="Creatinase/aminopeptidase-like"/>
</dbReference>
<gene>
    <name evidence="5" type="ORF">ACFSCX_10435</name>
</gene>
<feature type="domain" description="Peptidase M24" evidence="3">
    <location>
        <begin position="139"/>
        <end position="340"/>
    </location>
</feature>
<dbReference type="CDD" id="cd01092">
    <property type="entry name" value="APP-like"/>
    <property type="match status" value="1"/>
</dbReference>
<dbReference type="PANTHER" id="PTHR46112">
    <property type="entry name" value="AMINOPEPTIDASE"/>
    <property type="match status" value="1"/>
</dbReference>